<organism evidence="1 2">
    <name type="scientific">Panagrolaimus sp. JU765</name>
    <dbReference type="NCBI Taxonomy" id="591449"/>
    <lineage>
        <taxon>Eukaryota</taxon>
        <taxon>Metazoa</taxon>
        <taxon>Ecdysozoa</taxon>
        <taxon>Nematoda</taxon>
        <taxon>Chromadorea</taxon>
        <taxon>Rhabditida</taxon>
        <taxon>Tylenchina</taxon>
        <taxon>Panagrolaimomorpha</taxon>
        <taxon>Panagrolaimoidea</taxon>
        <taxon>Panagrolaimidae</taxon>
        <taxon>Panagrolaimus</taxon>
    </lineage>
</organism>
<dbReference type="Proteomes" id="UP000887576">
    <property type="component" value="Unplaced"/>
</dbReference>
<evidence type="ECO:0000313" key="2">
    <source>
        <dbReference type="WBParaSite" id="JU765_v2.g10954.t1"/>
    </source>
</evidence>
<dbReference type="WBParaSite" id="JU765_v2.g10954.t1">
    <property type="protein sequence ID" value="JU765_v2.g10954.t1"/>
    <property type="gene ID" value="JU765_v2.g10954"/>
</dbReference>
<protein>
    <submittedName>
        <fullName evidence="2">Uncharacterized protein</fullName>
    </submittedName>
</protein>
<reference evidence="2" key="1">
    <citation type="submission" date="2022-11" db="UniProtKB">
        <authorList>
            <consortium name="WormBaseParasite"/>
        </authorList>
    </citation>
    <scope>IDENTIFICATION</scope>
</reference>
<name>A0AC34PXI3_9BILA</name>
<evidence type="ECO:0000313" key="1">
    <source>
        <dbReference type="Proteomes" id="UP000887576"/>
    </source>
</evidence>
<sequence>MGIAAGALYIPTFENCIATVRQNGYGDCTQTYGCVSGIFQSAWSTGAFIDPTMGAMSVDYIGFAWTSALIAALNGIFLIILSCYLLKTRKSRKLSITNKCDH</sequence>
<proteinExistence type="predicted"/>
<accession>A0AC34PXI3</accession>